<evidence type="ECO:0000313" key="2">
    <source>
        <dbReference type="Proteomes" id="UP000254400"/>
    </source>
</evidence>
<dbReference type="Proteomes" id="UP000254400">
    <property type="component" value="Unassembled WGS sequence"/>
</dbReference>
<reference evidence="1 2" key="1">
    <citation type="submission" date="2018-06" db="EMBL/GenBank/DDBJ databases">
        <authorList>
            <consortium name="Pathogen Informatics"/>
            <person name="Doyle S."/>
        </authorList>
    </citation>
    <scope>NUCLEOTIDE SEQUENCE [LARGE SCALE GENOMIC DNA]</scope>
    <source>
        <strain evidence="1 2">NCTC10343</strain>
    </source>
</reference>
<organism evidence="1 2">
    <name type="scientific">Paenibacillus polymyxa</name>
    <name type="common">Bacillus polymyxa</name>
    <dbReference type="NCBI Taxonomy" id="1406"/>
    <lineage>
        <taxon>Bacteria</taxon>
        <taxon>Bacillati</taxon>
        <taxon>Bacillota</taxon>
        <taxon>Bacilli</taxon>
        <taxon>Bacillales</taxon>
        <taxon>Paenibacillaceae</taxon>
        <taxon>Paenibacillus</taxon>
    </lineage>
</organism>
<dbReference type="RefSeq" id="WP_019687740.1">
    <property type="nucleotide sequence ID" value="NZ_UGSC01000001.1"/>
</dbReference>
<protein>
    <submittedName>
        <fullName evidence="1">Uncharacterized protein</fullName>
    </submittedName>
</protein>
<proteinExistence type="predicted"/>
<evidence type="ECO:0000313" key="1">
    <source>
        <dbReference type="EMBL" id="SUA70345.1"/>
    </source>
</evidence>
<name>A0A378XZH0_PAEPO</name>
<accession>A0A378XZH0</accession>
<dbReference type="EMBL" id="UGSC01000001">
    <property type="protein sequence ID" value="SUA70345.1"/>
    <property type="molecule type" value="Genomic_DNA"/>
</dbReference>
<dbReference type="AlphaFoldDB" id="A0A378XZH0"/>
<dbReference type="GeneID" id="93346569"/>
<sequence>MADTKKESPSSKKITCLTCRKTKVATSFYVNSNPLFITEKFEICKSCMNEYIGEKDANYLNRVVSVLAMMDKPFIEDLWISRGEEWSRYIPQLSSFPKYKDMKFSDSDNYFIQSNTDANEAEYIDEARHYNKKWMGEYTASDIDYLEEYYTGLDRDFKIVTTNHKDYAKKICKASLHMDKCFQDVLNGVSGADSKYKSARETFDTLSKSAQFSESQRGQNDVGLGCFGVTFDQVEQRKWVPKHIPMDKDSIDKMIDQFASIKESV</sequence>
<gene>
    <name evidence="1" type="ORF">NCTC10343_03216</name>
</gene>